<feature type="domain" description="OmpR/PhoB-type" evidence="3">
    <location>
        <begin position="315"/>
        <end position="381"/>
    </location>
</feature>
<feature type="compositionally biased region" description="Low complexity" evidence="2">
    <location>
        <begin position="407"/>
        <end position="417"/>
    </location>
</feature>
<evidence type="ECO:0000313" key="5">
    <source>
        <dbReference type="Proteomes" id="UP001347146"/>
    </source>
</evidence>
<reference evidence="4 5" key="1">
    <citation type="submission" date="2024-01" db="EMBL/GenBank/DDBJ databases">
        <title>Draft genome sequence of Gordonia sp. LSe1-13.</title>
        <authorList>
            <person name="Suphannarot A."/>
            <person name="Mingma R."/>
        </authorList>
    </citation>
    <scope>NUCLEOTIDE SEQUENCE [LARGE SCALE GENOMIC DNA]</scope>
    <source>
        <strain evidence="4 5">LSe1-13</strain>
    </source>
</reference>
<gene>
    <name evidence="4" type="ORF">VZC37_02030</name>
</gene>
<dbReference type="InterPro" id="IPR001867">
    <property type="entry name" value="OmpR/PhoB-type_DNA-bd"/>
</dbReference>
<evidence type="ECO:0000256" key="2">
    <source>
        <dbReference type="SAM" id="MobiDB-lite"/>
    </source>
</evidence>
<evidence type="ECO:0000256" key="1">
    <source>
        <dbReference type="ARBA" id="ARBA00023125"/>
    </source>
</evidence>
<evidence type="ECO:0000313" key="4">
    <source>
        <dbReference type="EMBL" id="MEE3849093.1"/>
    </source>
</evidence>
<name>A0ABU7M7J7_9ACTN</name>
<dbReference type="Gene3D" id="3.30.450.40">
    <property type="match status" value="1"/>
</dbReference>
<protein>
    <submittedName>
        <fullName evidence="4">Transcriptional regulator</fullName>
    </submittedName>
</protein>
<feature type="region of interest" description="Disordered" evidence="2">
    <location>
        <begin position="402"/>
        <end position="433"/>
    </location>
</feature>
<sequence length="433" mass="45536">MRRSILPGTEGSGSVCSRGDRSAIEVTAELPAPTERTEVLASWQRASDAGAAADRHAPFHLDATEIDIRRDSNPLGDGAERLQRVFADTTDDSELMMGVFDSDGVLLWRGGTQRWLEVADTLELIEGSRWDEASTATTAVSLVMTDHRSTRVVGAEHYNHALHSLYCAAAPIHDPRTGALTGIVGLSGPASAVQPSSTAFATSMAALGEHEIAAAHARSLAELRRSAGASLTGIRGPALLVDRDGWVADSRGCTAPNAVAAPVEGTPQFVPGIGSCVAQPVGVGWLLRRVGPANPIVAELDLRGEPSLTVAGDGDEWRTVLTRRHAQILLLLAEASDAGLTSARLSRLIFGDAGHVVTVRAEMSRLRRAVGALITSRPYRLAPGVTLHVAADHLAGEAPDLIGPNVPDAAPAPLDRPLVGKHRRPASPVHTHP</sequence>
<dbReference type="Proteomes" id="UP001347146">
    <property type="component" value="Unassembled WGS sequence"/>
</dbReference>
<dbReference type="SMART" id="SM00862">
    <property type="entry name" value="Trans_reg_C"/>
    <property type="match status" value="1"/>
</dbReference>
<keyword evidence="5" id="KW-1185">Reference proteome</keyword>
<feature type="compositionally biased region" description="Basic residues" evidence="2">
    <location>
        <begin position="419"/>
        <end position="433"/>
    </location>
</feature>
<dbReference type="InterPro" id="IPR029016">
    <property type="entry name" value="GAF-like_dom_sf"/>
</dbReference>
<comment type="caution">
    <text evidence="4">The sequence shown here is derived from an EMBL/GenBank/DDBJ whole genome shotgun (WGS) entry which is preliminary data.</text>
</comment>
<dbReference type="RefSeq" id="WP_330430748.1">
    <property type="nucleotide sequence ID" value="NZ_JAZDUF010000001.1"/>
</dbReference>
<proteinExistence type="predicted"/>
<evidence type="ECO:0000259" key="3">
    <source>
        <dbReference type="SMART" id="SM00862"/>
    </source>
</evidence>
<dbReference type="EMBL" id="JAZDUF010000001">
    <property type="protein sequence ID" value="MEE3849093.1"/>
    <property type="molecule type" value="Genomic_DNA"/>
</dbReference>
<organism evidence="4 5">
    <name type="scientific">Gordonia sesuvii</name>
    <dbReference type="NCBI Taxonomy" id="3116777"/>
    <lineage>
        <taxon>Bacteria</taxon>
        <taxon>Bacillati</taxon>
        <taxon>Actinomycetota</taxon>
        <taxon>Actinomycetes</taxon>
        <taxon>Mycobacteriales</taxon>
        <taxon>Gordoniaceae</taxon>
        <taxon>Gordonia</taxon>
    </lineage>
</organism>
<accession>A0ABU7M7J7</accession>
<keyword evidence="1" id="KW-0238">DNA-binding</keyword>